<dbReference type="InterPro" id="IPR001680">
    <property type="entry name" value="WD40_rpt"/>
</dbReference>
<evidence type="ECO:0000256" key="4">
    <source>
        <dbReference type="ARBA" id="ARBA00023242"/>
    </source>
</evidence>
<dbReference type="PANTHER" id="PTHR19932:SF10">
    <property type="entry name" value="WD REPEAT AND HMG-BOX DNA-BINDING PROTEIN 1"/>
    <property type="match status" value="1"/>
</dbReference>
<evidence type="ECO:0000259" key="8">
    <source>
        <dbReference type="Pfam" id="PF20946"/>
    </source>
</evidence>
<comment type="subcellular location">
    <subcellularLocation>
        <location evidence="1">Nucleus</location>
    </subcellularLocation>
</comment>
<dbReference type="SMART" id="SM00320">
    <property type="entry name" value="WD40"/>
    <property type="match status" value="6"/>
</dbReference>
<proteinExistence type="predicted"/>
<feature type="region of interest" description="Disordered" evidence="6">
    <location>
        <begin position="779"/>
        <end position="824"/>
    </location>
</feature>
<feature type="repeat" description="WD" evidence="5">
    <location>
        <begin position="303"/>
        <end position="344"/>
    </location>
</feature>
<keyword evidence="2 5" id="KW-0853">WD repeat</keyword>
<evidence type="ECO:0000256" key="1">
    <source>
        <dbReference type="ARBA" id="ARBA00004123"/>
    </source>
</evidence>
<dbReference type="GO" id="GO:0003682">
    <property type="term" value="F:chromatin binding"/>
    <property type="evidence" value="ECO:0007669"/>
    <property type="project" value="TreeGrafter"/>
</dbReference>
<feature type="domain" description="WDHD1 first WD40" evidence="9">
    <location>
        <begin position="85"/>
        <end position="371"/>
    </location>
</feature>
<evidence type="ECO:0000256" key="6">
    <source>
        <dbReference type="SAM" id="MobiDB-lite"/>
    </source>
</evidence>
<dbReference type="PROSITE" id="PS50294">
    <property type="entry name" value="WD_REPEATS_REGION"/>
    <property type="match status" value="1"/>
</dbReference>
<dbReference type="GO" id="GO:0005654">
    <property type="term" value="C:nucleoplasm"/>
    <property type="evidence" value="ECO:0007669"/>
    <property type="project" value="EnsemblFungi"/>
</dbReference>
<dbReference type="STRING" id="857340.A0A086T264"/>
<dbReference type="InterPro" id="IPR048591">
    <property type="entry name" value="WDHD1/CFT4_hel"/>
</dbReference>
<evidence type="ECO:0000313" key="10">
    <source>
        <dbReference type="EMBL" id="KFH43446.1"/>
    </source>
</evidence>
<feature type="compositionally biased region" description="Polar residues" evidence="6">
    <location>
        <begin position="69"/>
        <end position="80"/>
    </location>
</feature>
<comment type="caution">
    <text evidence="10">The sequence shown here is derived from an EMBL/GenBank/DDBJ whole genome shotgun (WGS) entry which is preliminary data.</text>
</comment>
<evidence type="ECO:0000259" key="9">
    <source>
        <dbReference type="Pfam" id="PF24817"/>
    </source>
</evidence>
<gene>
    <name evidence="10" type="ORF">ACRE_057780</name>
</gene>
<dbReference type="InterPro" id="IPR036322">
    <property type="entry name" value="WD40_repeat_dom_sf"/>
</dbReference>
<dbReference type="GO" id="GO:0006281">
    <property type="term" value="P:DNA repair"/>
    <property type="evidence" value="ECO:0007669"/>
    <property type="project" value="TreeGrafter"/>
</dbReference>
<dbReference type="OrthoDB" id="427368at2759"/>
<dbReference type="GO" id="GO:0043596">
    <property type="term" value="C:nuclear replication fork"/>
    <property type="evidence" value="ECO:0007669"/>
    <property type="project" value="EnsemblFungi"/>
</dbReference>
<dbReference type="GO" id="GO:0000792">
    <property type="term" value="C:heterochromatin"/>
    <property type="evidence" value="ECO:0007669"/>
    <property type="project" value="EnsemblFungi"/>
</dbReference>
<sequence length="940" mass="105202">MAPPLPLRTLPVSNGRRVLLNPDASFRDILSIRTSTPSPPPSTTWSPPAIPAEHRPLNTQQRDRRGRRSQPQAMDSTSRPRPQPRPAHTQGTTRCAYTSDGTRLVTVGSNNLIRMYKTGSDGEPDNIDDCQEQNVALAAGSDMFVVGAEDGTVSLYSVASAAFERFLARTTLPLRDVALTKDHHWCAVAGDELSARVVNTEDIQQVRYLREHARATRHASFDPKGGLLTLSGTDGILYVYSLTADEPELIRKVDGVIGAVDGDSDVSTKAVWHPDGRAFAVPTPTRDIQVISKNDWEKQRSFANGHLADITALAWSPNGALLASASRDGKVLVWETKTQSVVARYDYANVVDLSWHPSRNIVSFTTTDGEVYIYPDFLSDQFAPLLKLPTQPAPFIHDPLSETSANRRPPPPVNGHHRQSDIPSRPRRESLGSLDSFLGGDDDGDDFVVDDDGAGYTLGGQKRYREGDDDAYGHSRKRRHIEAQYHEAFQPGSTPWRGNRKYLCLNLIGFVWTIDQDSHHTVTVEFYDHDFQRDFHFTDTFLYDKACLNEHGTLFSCPPRDDAPSTIFYRPHETWTQRADWRIELPRGEAVTAMSLSDSFITVTTSANYVRIFTLFGMPYRVYRPKSTPMVTCASYRDYVLTMGNGPVGPDGCARLLYTIENVKRDEICQNEDTVALPEGASLKSVFFSDNGDPCIYDTTGTLLTLLHWRQPSRACWVPLLDTKLLPRLASGRKTETYFPVAVADNKFHCIILKGGDQYPYFPRPLLSEFDFSIPISSPPIERNKKKDKQRKRAGVDDEEDDEMEDAEGDDSDNGEENAEDDPHAETRKLEQNFMLKGVQAAQVRDLVESTAGGHMQRTLLSRLELEIDKTLLQLLAAECREGEDRGMRALEMVLLMRDRTGRMFEAAGKVAERYGRTILGEKIREVGEKRTSGVDEDDI</sequence>
<dbReference type="Proteomes" id="UP000029964">
    <property type="component" value="Unassembled WGS sequence"/>
</dbReference>
<name>A0A086T264_HAPC1</name>
<dbReference type="Pfam" id="PF12341">
    <property type="entry name" value="Mcl1_mid"/>
    <property type="match status" value="1"/>
</dbReference>
<evidence type="ECO:0000256" key="2">
    <source>
        <dbReference type="ARBA" id="ARBA00022574"/>
    </source>
</evidence>
<dbReference type="InterPro" id="IPR022100">
    <property type="entry name" value="WDHD1/CFT4_beta-prop_2nd"/>
</dbReference>
<feature type="region of interest" description="Disordered" evidence="6">
    <location>
        <begin position="31"/>
        <end position="101"/>
    </location>
</feature>
<accession>A0A086T264</accession>
<dbReference type="SUPFAM" id="SSF50978">
    <property type="entry name" value="WD40 repeat-like"/>
    <property type="match status" value="1"/>
</dbReference>
<feature type="compositionally biased region" description="Basic residues" evidence="6">
    <location>
        <begin position="784"/>
        <end position="793"/>
    </location>
</feature>
<dbReference type="InterPro" id="IPR057646">
    <property type="entry name" value="WD40_WDHD1_1st"/>
</dbReference>
<feature type="compositionally biased region" description="Polar residues" evidence="6">
    <location>
        <begin position="89"/>
        <end position="101"/>
    </location>
</feature>
<dbReference type="GO" id="GO:1903461">
    <property type="term" value="P:Okazaki fragment processing involved in mitotic DNA replication"/>
    <property type="evidence" value="ECO:0007669"/>
    <property type="project" value="EnsemblFungi"/>
</dbReference>
<dbReference type="HOGENOM" id="CLU_004219_2_1_1"/>
<evidence type="ECO:0000256" key="5">
    <source>
        <dbReference type="PROSITE-ProRule" id="PRU00221"/>
    </source>
</evidence>
<dbReference type="Pfam" id="PF20946">
    <property type="entry name" value="Ctf4_C"/>
    <property type="match status" value="1"/>
</dbReference>
<feature type="compositionally biased region" description="Basic and acidic residues" evidence="6">
    <location>
        <begin position="418"/>
        <end position="430"/>
    </location>
</feature>
<keyword evidence="4" id="KW-0539">Nucleus</keyword>
<dbReference type="InterPro" id="IPR019775">
    <property type="entry name" value="WD40_repeat_CS"/>
</dbReference>
<keyword evidence="11" id="KW-1185">Reference proteome</keyword>
<reference evidence="11" key="1">
    <citation type="journal article" date="2014" name="Genome Announc.">
        <title>Genome sequence and annotation of Acremonium chrysogenum, producer of the beta-lactam antibiotic cephalosporin C.</title>
        <authorList>
            <person name="Terfehr D."/>
            <person name="Dahlmann T.A."/>
            <person name="Specht T."/>
            <person name="Zadra I."/>
            <person name="Kuernsteiner H."/>
            <person name="Kueck U."/>
        </authorList>
    </citation>
    <scope>NUCLEOTIDE SEQUENCE [LARGE SCALE GENOMIC DNA]</scope>
    <source>
        <strain evidence="11">ATCC 11550 / CBS 779.69 / DSM 880 / IAM 14645 / JCM 23072 / IMI 49137</strain>
    </source>
</reference>
<dbReference type="PROSITE" id="PS00678">
    <property type="entry name" value="WD_REPEATS_1"/>
    <property type="match status" value="1"/>
</dbReference>
<feature type="domain" description="WDHD1/CFT4 helical bundle" evidence="8">
    <location>
        <begin position="829"/>
        <end position="932"/>
    </location>
</feature>
<dbReference type="InterPro" id="IPR015943">
    <property type="entry name" value="WD40/YVTN_repeat-like_dom_sf"/>
</dbReference>
<keyword evidence="3" id="KW-0677">Repeat</keyword>
<feature type="compositionally biased region" description="Acidic residues" evidence="6">
    <location>
        <begin position="797"/>
        <end position="820"/>
    </location>
</feature>
<dbReference type="Pfam" id="PF24817">
    <property type="entry name" value="WD40_WDHD1_1st"/>
    <property type="match status" value="1"/>
</dbReference>
<organism evidence="10 11">
    <name type="scientific">Hapsidospora chrysogenum (strain ATCC 11550 / CBS 779.69 / DSM 880 / IAM 14645 / JCM 23072 / IMI 49137)</name>
    <name type="common">Acremonium chrysogenum</name>
    <dbReference type="NCBI Taxonomy" id="857340"/>
    <lineage>
        <taxon>Eukaryota</taxon>
        <taxon>Fungi</taxon>
        <taxon>Dikarya</taxon>
        <taxon>Ascomycota</taxon>
        <taxon>Pezizomycotina</taxon>
        <taxon>Sordariomycetes</taxon>
        <taxon>Hypocreomycetidae</taxon>
        <taxon>Hypocreales</taxon>
        <taxon>Bionectriaceae</taxon>
        <taxon>Hapsidospora</taxon>
    </lineage>
</organism>
<dbReference type="EMBL" id="JPKY01000069">
    <property type="protein sequence ID" value="KFH43446.1"/>
    <property type="molecule type" value="Genomic_DNA"/>
</dbReference>
<evidence type="ECO:0000259" key="7">
    <source>
        <dbReference type="Pfam" id="PF12341"/>
    </source>
</evidence>
<protein>
    <submittedName>
        <fullName evidence="10">Minichromosome loss protein-like protein</fullName>
    </submittedName>
</protein>
<dbReference type="PANTHER" id="PTHR19932">
    <property type="entry name" value="WD REPEAT AND HMG-BOX DNA BINDING PROTEIN"/>
    <property type="match status" value="1"/>
</dbReference>
<dbReference type="AlphaFoldDB" id="A0A086T264"/>
<dbReference type="GO" id="GO:0006335">
    <property type="term" value="P:DNA replication-dependent chromatin assembly"/>
    <property type="evidence" value="ECO:0007669"/>
    <property type="project" value="EnsemblFungi"/>
</dbReference>
<dbReference type="PROSITE" id="PS50082">
    <property type="entry name" value="WD_REPEATS_2"/>
    <property type="match status" value="1"/>
</dbReference>
<feature type="domain" description="WDHD1/CFT4 second beta-propeller" evidence="7">
    <location>
        <begin position="487"/>
        <end position="776"/>
    </location>
</feature>
<feature type="region of interest" description="Disordered" evidence="6">
    <location>
        <begin position="396"/>
        <end position="443"/>
    </location>
</feature>
<evidence type="ECO:0000256" key="3">
    <source>
        <dbReference type="ARBA" id="ARBA00022737"/>
    </source>
</evidence>
<dbReference type="Gene3D" id="2.130.10.10">
    <property type="entry name" value="YVTN repeat-like/Quinoprotein amine dehydrogenase"/>
    <property type="match status" value="2"/>
</dbReference>
<evidence type="ECO:0000313" key="11">
    <source>
        <dbReference type="Proteomes" id="UP000029964"/>
    </source>
</evidence>